<dbReference type="InterPro" id="IPR007568">
    <property type="entry name" value="RTA1"/>
</dbReference>
<dbReference type="PANTHER" id="PTHR31465:SF1">
    <property type="entry name" value="PROTEIN RTA1-RELATED"/>
    <property type="match status" value="1"/>
</dbReference>
<proteinExistence type="predicted"/>
<keyword evidence="7" id="KW-1185">Reference proteome</keyword>
<feature type="transmembrane region" description="Helical" evidence="5">
    <location>
        <begin position="77"/>
        <end position="106"/>
    </location>
</feature>
<evidence type="ECO:0000256" key="4">
    <source>
        <dbReference type="ARBA" id="ARBA00023136"/>
    </source>
</evidence>
<dbReference type="GO" id="GO:0016020">
    <property type="term" value="C:membrane"/>
    <property type="evidence" value="ECO:0007669"/>
    <property type="project" value="UniProtKB-SubCell"/>
</dbReference>
<keyword evidence="4 5" id="KW-0472">Membrane</keyword>
<accession>A0A6G1KIB8</accession>
<evidence type="ECO:0000256" key="2">
    <source>
        <dbReference type="ARBA" id="ARBA00022692"/>
    </source>
</evidence>
<dbReference type="EMBL" id="MU005766">
    <property type="protein sequence ID" value="KAF2712578.1"/>
    <property type="molecule type" value="Genomic_DNA"/>
</dbReference>
<evidence type="ECO:0000313" key="6">
    <source>
        <dbReference type="EMBL" id="KAF2712578.1"/>
    </source>
</evidence>
<feature type="transmembrane region" description="Helical" evidence="5">
    <location>
        <begin position="252"/>
        <end position="272"/>
    </location>
</feature>
<feature type="transmembrane region" description="Helical" evidence="5">
    <location>
        <begin position="141"/>
        <end position="167"/>
    </location>
</feature>
<comment type="subcellular location">
    <subcellularLocation>
        <location evidence="1">Membrane</location>
        <topology evidence="1">Multi-pass membrane protein</topology>
    </subcellularLocation>
</comment>
<dbReference type="Pfam" id="PF04479">
    <property type="entry name" value="RTA1"/>
    <property type="match status" value="1"/>
</dbReference>
<feature type="transmembrane region" description="Helical" evidence="5">
    <location>
        <begin position="43"/>
        <end position="65"/>
    </location>
</feature>
<evidence type="ECO:0000256" key="3">
    <source>
        <dbReference type="ARBA" id="ARBA00022989"/>
    </source>
</evidence>
<feature type="transmembrane region" description="Helical" evidence="5">
    <location>
        <begin position="219"/>
        <end position="240"/>
    </location>
</feature>
<protein>
    <submittedName>
        <fullName evidence="6">RTA1-domain-containing protein</fullName>
    </submittedName>
</protein>
<evidence type="ECO:0000256" key="1">
    <source>
        <dbReference type="ARBA" id="ARBA00004141"/>
    </source>
</evidence>
<name>A0A6G1KIB8_9PLEO</name>
<reference evidence="6" key="1">
    <citation type="journal article" date="2020" name="Stud. Mycol.">
        <title>101 Dothideomycetes genomes: a test case for predicting lifestyles and emergence of pathogens.</title>
        <authorList>
            <person name="Haridas S."/>
            <person name="Albert R."/>
            <person name="Binder M."/>
            <person name="Bloem J."/>
            <person name="Labutti K."/>
            <person name="Salamov A."/>
            <person name="Andreopoulos B."/>
            <person name="Baker S."/>
            <person name="Barry K."/>
            <person name="Bills G."/>
            <person name="Bluhm B."/>
            <person name="Cannon C."/>
            <person name="Castanera R."/>
            <person name="Culley D."/>
            <person name="Daum C."/>
            <person name="Ezra D."/>
            <person name="Gonzalez J."/>
            <person name="Henrissat B."/>
            <person name="Kuo A."/>
            <person name="Liang C."/>
            <person name="Lipzen A."/>
            <person name="Lutzoni F."/>
            <person name="Magnuson J."/>
            <person name="Mondo S."/>
            <person name="Nolan M."/>
            <person name="Ohm R."/>
            <person name="Pangilinan J."/>
            <person name="Park H.-J."/>
            <person name="Ramirez L."/>
            <person name="Alfaro M."/>
            <person name="Sun H."/>
            <person name="Tritt A."/>
            <person name="Yoshinaga Y."/>
            <person name="Zwiers L.-H."/>
            <person name="Turgeon B."/>
            <person name="Goodwin S."/>
            <person name="Spatafora J."/>
            <person name="Crous P."/>
            <person name="Grigoriev I."/>
        </authorList>
    </citation>
    <scope>NUCLEOTIDE SEQUENCE</scope>
    <source>
        <strain evidence="6">CBS 279.74</strain>
    </source>
</reference>
<dbReference type="PANTHER" id="PTHR31465">
    <property type="entry name" value="PROTEIN RTA1-RELATED"/>
    <property type="match status" value="1"/>
</dbReference>
<evidence type="ECO:0000256" key="5">
    <source>
        <dbReference type="SAM" id="Phobius"/>
    </source>
</evidence>
<keyword evidence="2 5" id="KW-0812">Transmembrane</keyword>
<sequence length="317" mass="36090">MLDANGKWHPFPYTPSTILPIIFLALFVTTTLIHIFQMAKARTWYLLPLAIGGIFEIIGFIGRLLSHENDYAVLVPYIIQAIFILIAPALFAASIYIILGRIILLVHGERYSVIRQKHLTAAFVAGDVLSFHLQANGSSSTAILIGKALVIAGLFTQLLFFGLFIVVAGDFHRRLIKDSPVNRQVSFRSWKRRFWPYWTPAPHRVMVNINELPWKRHIYVLYIASLLVFIRSFFRVVEYIQGEDGYFLSNEVFLYSLDSALMVLVMVLFNLVHPGHITLLYRERLESGNYSLASVELQNSVNDRALSPSSEPGTYRT</sequence>
<dbReference type="Proteomes" id="UP000799428">
    <property type="component" value="Unassembled WGS sequence"/>
</dbReference>
<gene>
    <name evidence="6" type="ORF">K504DRAFT_372483</name>
</gene>
<dbReference type="OrthoDB" id="3358017at2759"/>
<feature type="transmembrane region" description="Helical" evidence="5">
    <location>
        <begin position="17"/>
        <end position="36"/>
    </location>
</feature>
<evidence type="ECO:0000313" key="7">
    <source>
        <dbReference type="Proteomes" id="UP000799428"/>
    </source>
</evidence>
<organism evidence="6 7">
    <name type="scientific">Pleomassaria siparia CBS 279.74</name>
    <dbReference type="NCBI Taxonomy" id="1314801"/>
    <lineage>
        <taxon>Eukaryota</taxon>
        <taxon>Fungi</taxon>
        <taxon>Dikarya</taxon>
        <taxon>Ascomycota</taxon>
        <taxon>Pezizomycotina</taxon>
        <taxon>Dothideomycetes</taxon>
        <taxon>Pleosporomycetidae</taxon>
        <taxon>Pleosporales</taxon>
        <taxon>Pleomassariaceae</taxon>
        <taxon>Pleomassaria</taxon>
    </lineage>
</organism>
<keyword evidence="3 5" id="KW-1133">Transmembrane helix</keyword>
<dbReference type="AlphaFoldDB" id="A0A6G1KIB8"/>
<feature type="transmembrane region" description="Helical" evidence="5">
    <location>
        <begin position="118"/>
        <end position="135"/>
    </location>
</feature>